<reference evidence="1 2" key="1">
    <citation type="submission" date="2020-04" db="EMBL/GenBank/DDBJ databases">
        <title>A Flavivirga sp. nov.</title>
        <authorList>
            <person name="Sun X."/>
        </authorList>
    </citation>
    <scope>NUCLEOTIDE SEQUENCE [LARGE SCALE GENOMIC DNA]</scope>
    <source>
        <strain evidence="1 2">Y03</strain>
    </source>
</reference>
<evidence type="ECO:0000313" key="1">
    <source>
        <dbReference type="EMBL" id="NMH88244.1"/>
    </source>
</evidence>
<proteinExistence type="predicted"/>
<comment type="caution">
    <text evidence="1">The sequence shown here is derived from an EMBL/GenBank/DDBJ whole genome shotgun (WGS) entry which is preliminary data.</text>
</comment>
<organism evidence="1 2">
    <name type="scientific">Flavivirga algicola</name>
    <dbReference type="NCBI Taxonomy" id="2729136"/>
    <lineage>
        <taxon>Bacteria</taxon>
        <taxon>Pseudomonadati</taxon>
        <taxon>Bacteroidota</taxon>
        <taxon>Flavobacteriia</taxon>
        <taxon>Flavobacteriales</taxon>
        <taxon>Flavobacteriaceae</taxon>
        <taxon>Flavivirga</taxon>
    </lineage>
</organism>
<dbReference type="Proteomes" id="UP000746690">
    <property type="component" value="Unassembled WGS sequence"/>
</dbReference>
<protein>
    <recommendedName>
        <fullName evidence="3">Outer membrane protein beta-barrel domain-containing protein</fullName>
    </recommendedName>
</protein>
<evidence type="ECO:0008006" key="3">
    <source>
        <dbReference type="Google" id="ProtNLM"/>
    </source>
</evidence>
<keyword evidence="2" id="KW-1185">Reference proteome</keyword>
<name>A0ABX1RXF5_9FLAO</name>
<dbReference type="EMBL" id="JABBHF010000006">
    <property type="protein sequence ID" value="NMH88244.1"/>
    <property type="molecule type" value="Genomic_DNA"/>
</dbReference>
<evidence type="ECO:0000313" key="2">
    <source>
        <dbReference type="Proteomes" id="UP000746690"/>
    </source>
</evidence>
<accession>A0ABX1RXF5</accession>
<gene>
    <name evidence="1" type="ORF">HHX25_12065</name>
</gene>
<dbReference type="RefSeq" id="WP_169673653.1">
    <property type="nucleotide sequence ID" value="NZ_JABBHF010000006.1"/>
</dbReference>
<sequence length="169" mass="18856">MSTLLSFSQEDSDTDNWFDTFNFKKTFSKNYDGWKVSYIGFDDNDTDFILPFEVSFGQNSAKTEVVKRRGYKSLETFNIAPGFNGLIKLSPGIYFELGLNAPIGIEVLKDLNGTTSKSFLIGLSSNQGIKIIPWKAFGLVLGVNVFETIQSSKVFRDNLGFGFELGVNL</sequence>